<evidence type="ECO:0000256" key="2">
    <source>
        <dbReference type="SAM" id="SignalP"/>
    </source>
</evidence>
<dbReference type="AlphaFoldDB" id="A0A1H6ZLC9"/>
<dbReference type="Proteomes" id="UP000183315">
    <property type="component" value="Unassembled WGS sequence"/>
</dbReference>
<feature type="signal peptide" evidence="2">
    <location>
        <begin position="1"/>
        <end position="22"/>
    </location>
</feature>
<gene>
    <name evidence="3" type="ORF">SAMN05421637_2047</name>
</gene>
<keyword evidence="2" id="KW-0732">Signal</keyword>
<evidence type="ECO:0000256" key="1">
    <source>
        <dbReference type="SAM" id="MobiDB-lite"/>
    </source>
</evidence>
<dbReference type="RefSeq" id="WP_042216734.1">
    <property type="nucleotide sequence ID" value="NZ_BBLU01000021.1"/>
</dbReference>
<evidence type="ECO:0000313" key="4">
    <source>
        <dbReference type="Proteomes" id="UP000183315"/>
    </source>
</evidence>
<dbReference type="EMBL" id="FNZI01000004">
    <property type="protein sequence ID" value="SEJ50390.1"/>
    <property type="molecule type" value="Genomic_DNA"/>
</dbReference>
<evidence type="ECO:0000313" key="3">
    <source>
        <dbReference type="EMBL" id="SEJ50390.1"/>
    </source>
</evidence>
<proteinExistence type="predicted"/>
<dbReference type="PROSITE" id="PS51257">
    <property type="entry name" value="PROKAR_LIPOPROTEIN"/>
    <property type="match status" value="1"/>
</dbReference>
<dbReference type="STRING" id="1043493.SAMN05421637_2047"/>
<feature type="compositionally biased region" description="Low complexity" evidence="1">
    <location>
        <begin position="38"/>
        <end position="47"/>
    </location>
</feature>
<organism evidence="3 4">
    <name type="scientific">Demequina mangrovi</name>
    <dbReference type="NCBI Taxonomy" id="1043493"/>
    <lineage>
        <taxon>Bacteria</taxon>
        <taxon>Bacillati</taxon>
        <taxon>Actinomycetota</taxon>
        <taxon>Actinomycetes</taxon>
        <taxon>Micrococcales</taxon>
        <taxon>Demequinaceae</taxon>
        <taxon>Demequina</taxon>
    </lineage>
</organism>
<name>A0A1H6ZLC9_9MICO</name>
<protein>
    <recommendedName>
        <fullName evidence="5">PknH-like extracellular domain-containing protein</fullName>
    </recommendedName>
</protein>
<accession>A0A1H6ZLC9</accession>
<keyword evidence="4" id="KW-1185">Reference proteome</keyword>
<feature type="region of interest" description="Disordered" evidence="1">
    <location>
        <begin position="26"/>
        <end position="47"/>
    </location>
</feature>
<evidence type="ECO:0008006" key="5">
    <source>
        <dbReference type="Google" id="ProtNLM"/>
    </source>
</evidence>
<feature type="chain" id="PRO_5010360963" description="PknH-like extracellular domain-containing protein" evidence="2">
    <location>
        <begin position="23"/>
        <end position="273"/>
    </location>
</feature>
<sequence>MTAVPMRLRAGLVVTAAACALAACDPSETGEPGGSPTPSAVGDVAAPDPVDDPVLKRHLAEFDREVEIAGMGVPADWGSPVDSASGYLGGGTIVVEPAACAELDQAIGLGTDADRTAAAGDIVNPVGPFFPGGVEPTDAPPEAGVAIVTRVFADEALAASVLASLLEADCDAYATTSTWDGGSSERSVEIVGVDEVVLDGLGAATVRIGESAESFVLYDEDGSVENEGDHDPSRMYVHVEGPYAIRVMIFGVDDEEAVVADVIATFLAHMAQA</sequence>
<reference evidence="4" key="1">
    <citation type="submission" date="2016-10" db="EMBL/GenBank/DDBJ databases">
        <authorList>
            <person name="Varghese N."/>
        </authorList>
    </citation>
    <scope>NUCLEOTIDE SEQUENCE [LARGE SCALE GENOMIC DNA]</scope>
    <source>
        <strain evidence="4">DSM 24868</strain>
    </source>
</reference>